<feature type="domain" description="Thioester reductase (TE)" evidence="5">
    <location>
        <begin position="663"/>
        <end position="894"/>
    </location>
</feature>
<dbReference type="Pfam" id="PF23562">
    <property type="entry name" value="AMP-binding_C_3"/>
    <property type="match status" value="1"/>
</dbReference>
<reference evidence="6" key="1">
    <citation type="journal article" date="2019" name="Environ. Microbiol.">
        <title>Fungal ecological strategies reflected in gene transcription - a case study of two litter decomposers.</title>
        <authorList>
            <person name="Barbi F."/>
            <person name="Kohler A."/>
            <person name="Barry K."/>
            <person name="Baskaran P."/>
            <person name="Daum C."/>
            <person name="Fauchery L."/>
            <person name="Ihrmark K."/>
            <person name="Kuo A."/>
            <person name="LaButti K."/>
            <person name="Lipzen A."/>
            <person name="Morin E."/>
            <person name="Grigoriev I.V."/>
            <person name="Henrissat B."/>
            <person name="Lindahl B."/>
            <person name="Martin F."/>
        </authorList>
    </citation>
    <scope>NUCLEOTIDE SEQUENCE</scope>
    <source>
        <strain evidence="6">JB14</strain>
    </source>
</reference>
<dbReference type="PANTHER" id="PTHR43439:SF2">
    <property type="entry name" value="ENZYME, PUTATIVE (JCVI)-RELATED"/>
    <property type="match status" value="1"/>
</dbReference>
<feature type="domain" description="Carrier" evidence="4">
    <location>
        <begin position="555"/>
        <end position="620"/>
    </location>
</feature>
<dbReference type="OrthoDB" id="429813at2759"/>
<dbReference type="InterPro" id="IPR036291">
    <property type="entry name" value="NAD(P)-bd_dom_sf"/>
</dbReference>
<dbReference type="Pfam" id="PF00550">
    <property type="entry name" value="PP-binding"/>
    <property type="match status" value="1"/>
</dbReference>
<evidence type="ECO:0000313" key="6">
    <source>
        <dbReference type="EMBL" id="KAE9406311.1"/>
    </source>
</evidence>
<dbReference type="Pfam" id="PF00501">
    <property type="entry name" value="AMP-binding"/>
    <property type="match status" value="1"/>
</dbReference>
<dbReference type="InterPro" id="IPR042099">
    <property type="entry name" value="ANL_N_sf"/>
</dbReference>
<evidence type="ECO:0000259" key="5">
    <source>
        <dbReference type="Pfam" id="PF07993"/>
    </source>
</evidence>
<dbReference type="PROSITE" id="PS00455">
    <property type="entry name" value="AMP_BINDING"/>
    <property type="match status" value="1"/>
</dbReference>
<dbReference type="InterPro" id="IPR013120">
    <property type="entry name" value="FAR_NAD-bd"/>
</dbReference>
<keyword evidence="7" id="KW-1185">Reference proteome</keyword>
<dbReference type="InterPro" id="IPR000873">
    <property type="entry name" value="AMP-dep_synth/lig_dom"/>
</dbReference>
<dbReference type="Proteomes" id="UP000799118">
    <property type="component" value="Unassembled WGS sequence"/>
</dbReference>
<sequence>MPAVVFKAKSTTELLSIRAQEQPNDTAVYTGIPEPDGILKLRTLTYNDILKAVDRLAWYYTLLGITPKVAPGEIPPTRTIAVFVTSSIDETLLELALAKMGLTALLLSVNNSVPAVAHLSQITNATHLIYSPKFTEEAKEAQLLLKNQGIVIGIIEDMRFPLWGPQGAANATKHFPPVLTPEQEVSRPAIYLHSSGSTGFPKPVCVSHYGLIANIAINQNKTGFSTLPLFHGYGHFAFFRCMYPGRPFTLFPPHLPLTSANICAVHALSPDSRQCFAVPYVIKLLSETEEGVRMLATFDVVSYAGAPLPDDLGTRLTEAGVNILSIYGTSETGTIMNSEREFSSDKEWNWVRPTPLSKHYMVMEPQGKDTFECVVTDGYPPMIVSNRPDGSFATKDLFQQHPEEKDRYRYIGRLDDTLVHVLGEKVIPMELCIRGNSPYVAEAIVFGAGKSQTGCLILPSERAKDLSQPELMEKVWPVIEEANADAPTHSRLLPEMIGFLPFGTHVPVATKMSILRPACYAKFKNIIDDIYFRFEEGYSEVEKLRLTKPELEDYLLKTIIKTLGSTKTSKLHKTADLFAFGVDSLQGTRVRNMCQKELDLGNHILGQNVVYEYPSVERISIHNQQPGDEMLTMVDHWAAKLAIRQSNVAAAKSKPKEARVVVLTGATGSLGAHILHQLTNSSSVRKVICLSRAKSHEESRERVKESLKLRKLPLPDDLKLESYAANPNAPLLGLAEDEYASIRAEATDIIHNAWPVNFALSLDSFDEHIGGALHLMNVCLESPYDEPAAFYFSSSISCRQGSPDATCTEDYPSSTSTAANTGYAQSKWVVEKLCQRAADTTGLTVGVLRIGQMVGDSVKWIHVTAWPLMFKSAKTIGALPTFAENPSWLPVDFAGRGVAEVLLNANAPKSAVYHIVNPNTSASWGDILNGLEHAGLKFERLEPLKWVERLAQSDQDGVRNPTIKLLPFFRMRYSSGHKKPMVFLAEKTQTVADSIRSSPPLTPELIGKWVSNWKESKFL</sequence>
<feature type="domain" description="AMP-dependent synthetase/ligase" evidence="3">
    <location>
        <begin position="18"/>
        <end position="343"/>
    </location>
</feature>
<dbReference type="SUPFAM" id="SSF47336">
    <property type="entry name" value="ACP-like"/>
    <property type="match status" value="1"/>
</dbReference>
<evidence type="ECO:0000256" key="1">
    <source>
        <dbReference type="ARBA" id="ARBA00022450"/>
    </source>
</evidence>
<organism evidence="6 7">
    <name type="scientific">Gymnopus androsaceus JB14</name>
    <dbReference type="NCBI Taxonomy" id="1447944"/>
    <lineage>
        <taxon>Eukaryota</taxon>
        <taxon>Fungi</taxon>
        <taxon>Dikarya</taxon>
        <taxon>Basidiomycota</taxon>
        <taxon>Agaricomycotina</taxon>
        <taxon>Agaricomycetes</taxon>
        <taxon>Agaricomycetidae</taxon>
        <taxon>Agaricales</taxon>
        <taxon>Marasmiineae</taxon>
        <taxon>Omphalotaceae</taxon>
        <taxon>Gymnopus</taxon>
    </lineage>
</organism>
<dbReference type="Gene3D" id="3.40.50.12780">
    <property type="entry name" value="N-terminal domain of ligase-like"/>
    <property type="match status" value="1"/>
</dbReference>
<dbReference type="PANTHER" id="PTHR43439">
    <property type="entry name" value="PHENYLACETATE-COENZYME A LIGASE"/>
    <property type="match status" value="1"/>
</dbReference>
<name>A0A6A4I717_9AGAR</name>
<gene>
    <name evidence="6" type="ORF">BT96DRAFT_954977</name>
</gene>
<keyword evidence="1" id="KW-0596">Phosphopantetheine</keyword>
<dbReference type="SUPFAM" id="SSF56801">
    <property type="entry name" value="Acetyl-CoA synthetase-like"/>
    <property type="match status" value="1"/>
</dbReference>
<evidence type="ECO:0000259" key="3">
    <source>
        <dbReference type="Pfam" id="PF00501"/>
    </source>
</evidence>
<dbReference type="Pfam" id="PF07993">
    <property type="entry name" value="NAD_binding_4"/>
    <property type="match status" value="1"/>
</dbReference>
<dbReference type="AlphaFoldDB" id="A0A6A4I717"/>
<dbReference type="InterPro" id="IPR020845">
    <property type="entry name" value="AMP-binding_CS"/>
</dbReference>
<evidence type="ECO:0000256" key="2">
    <source>
        <dbReference type="ARBA" id="ARBA00022553"/>
    </source>
</evidence>
<dbReference type="InterPro" id="IPR051414">
    <property type="entry name" value="Adenylate-forming_Reductase"/>
</dbReference>
<dbReference type="SUPFAM" id="SSF51735">
    <property type="entry name" value="NAD(P)-binding Rossmann-fold domains"/>
    <property type="match status" value="1"/>
</dbReference>
<dbReference type="EMBL" id="ML769403">
    <property type="protein sequence ID" value="KAE9406311.1"/>
    <property type="molecule type" value="Genomic_DNA"/>
</dbReference>
<dbReference type="Gene3D" id="3.40.50.720">
    <property type="entry name" value="NAD(P)-binding Rossmann-like Domain"/>
    <property type="match status" value="1"/>
</dbReference>
<keyword evidence="2" id="KW-0597">Phosphoprotein</keyword>
<protein>
    <submittedName>
        <fullName evidence="6">L-aminoadipate-semialdehyde dehydrogenase</fullName>
    </submittedName>
</protein>
<proteinExistence type="predicted"/>
<accession>A0A6A4I717</accession>
<dbReference type="InterPro" id="IPR009081">
    <property type="entry name" value="PP-bd_ACP"/>
</dbReference>
<evidence type="ECO:0000313" key="7">
    <source>
        <dbReference type="Proteomes" id="UP000799118"/>
    </source>
</evidence>
<dbReference type="InterPro" id="IPR036736">
    <property type="entry name" value="ACP-like_sf"/>
</dbReference>
<evidence type="ECO:0000259" key="4">
    <source>
        <dbReference type="Pfam" id="PF00550"/>
    </source>
</evidence>